<name>A0AAD2FGC0_9STRA</name>
<dbReference type="EMBL" id="CAKOGP040000713">
    <property type="protein sequence ID" value="CAJ1938401.1"/>
    <property type="molecule type" value="Genomic_DNA"/>
</dbReference>
<proteinExistence type="predicted"/>
<dbReference type="Proteomes" id="UP001295423">
    <property type="component" value="Unassembled WGS sequence"/>
</dbReference>
<protein>
    <submittedName>
        <fullName evidence="1">Uncharacterized protein</fullName>
    </submittedName>
</protein>
<comment type="caution">
    <text evidence="1">The sequence shown here is derived from an EMBL/GenBank/DDBJ whole genome shotgun (WGS) entry which is preliminary data.</text>
</comment>
<accession>A0AAD2FGC0</accession>
<sequence length="375" mass="40634">MNSSGSIGVKCSSRYAQCPTLSLLIAGLFDMPLGMESGISAAARHTNGQGPFAQPANTGTCGRPLYPEPCLPPMGHITHYDSHWVPGLILWRTGIGCCHQLQASSTGLGQPGKHFSPEGSSVTSRRFAPLPSHSSSPWWTAPLPTDVLCAMVRPITGSDSVLLTGAGCFSETVPNTSPSILQAWQTAAELYTDYYGWVPDKIEIHGDEAILVAALLKGRLCVISDGSFKDELGTAAVQLLVKHGGSDRITIRYQTPGLPQDQSPYRSELIGLMAGIMAIDWLLQQWAPNLLTCPRVRIACDGLSATEMAFERLPTFSYLSSIWEAILRSSVNWSSQPVYGHLDKSNLFDKLSWLEKRNLEVDGKSSHSPQSSILH</sequence>
<organism evidence="1 2">
    <name type="scientific">Cylindrotheca closterium</name>
    <dbReference type="NCBI Taxonomy" id="2856"/>
    <lineage>
        <taxon>Eukaryota</taxon>
        <taxon>Sar</taxon>
        <taxon>Stramenopiles</taxon>
        <taxon>Ochrophyta</taxon>
        <taxon>Bacillariophyta</taxon>
        <taxon>Bacillariophyceae</taxon>
        <taxon>Bacillariophycidae</taxon>
        <taxon>Bacillariales</taxon>
        <taxon>Bacillariaceae</taxon>
        <taxon>Cylindrotheca</taxon>
    </lineage>
</organism>
<dbReference type="AlphaFoldDB" id="A0AAD2FGC0"/>
<keyword evidence="2" id="KW-1185">Reference proteome</keyword>
<gene>
    <name evidence="1" type="ORF">CYCCA115_LOCUS6114</name>
</gene>
<evidence type="ECO:0000313" key="2">
    <source>
        <dbReference type="Proteomes" id="UP001295423"/>
    </source>
</evidence>
<reference evidence="1" key="1">
    <citation type="submission" date="2023-08" db="EMBL/GenBank/DDBJ databases">
        <authorList>
            <person name="Audoor S."/>
            <person name="Bilcke G."/>
        </authorList>
    </citation>
    <scope>NUCLEOTIDE SEQUENCE</scope>
</reference>
<evidence type="ECO:0000313" key="1">
    <source>
        <dbReference type="EMBL" id="CAJ1938401.1"/>
    </source>
</evidence>